<organism evidence="1 2">
    <name type="scientific">Dioscorea alata</name>
    <name type="common">Purple yam</name>
    <dbReference type="NCBI Taxonomy" id="55571"/>
    <lineage>
        <taxon>Eukaryota</taxon>
        <taxon>Viridiplantae</taxon>
        <taxon>Streptophyta</taxon>
        <taxon>Embryophyta</taxon>
        <taxon>Tracheophyta</taxon>
        <taxon>Spermatophyta</taxon>
        <taxon>Magnoliopsida</taxon>
        <taxon>Liliopsida</taxon>
        <taxon>Dioscoreales</taxon>
        <taxon>Dioscoreaceae</taxon>
        <taxon>Dioscorea</taxon>
    </lineage>
</organism>
<dbReference type="Proteomes" id="UP000827976">
    <property type="component" value="Chromosome 19"/>
</dbReference>
<dbReference type="EMBL" id="CM037029">
    <property type="protein sequence ID" value="KAH7653531.1"/>
    <property type="molecule type" value="Genomic_DNA"/>
</dbReference>
<evidence type="ECO:0000313" key="1">
    <source>
        <dbReference type="EMBL" id="KAH7653531.1"/>
    </source>
</evidence>
<gene>
    <name evidence="1" type="ORF">IHE45_19G085900</name>
</gene>
<sequence>MVSIPWERLPLGYRFRPTDEELINHYLKRKIDGSIKSDANVVIPEIDVCKYEPWDLPDRSLIRSDDAEWFFFSPKDRKYPSGNRANRATIAGYWKATGKDRLIRSRNRSLIGTKKTLVFYEGRAPKGARTNWIMHEYRTTEPEFDTGDQGGFVLYRLFDKSDERNSSPSEIEGSGQSALPASSSPGDTLNEAEEFGTLPDQEIPSNLLDDQQHLAYRSSCSASLKQGESVCTSNAASKLVGHETDVAGESEDQVVENLLKDFNPDNEQPSLDDFLEIISPMQTCKDSPILSEMNQELCKELFPNDIAEQESNEFRGMILNGQEGQSSQRRGEADLEHFHKQFLTPKDTLPEAPAFAAMPLLDFVENQDSFFNFYGMQQEYPSLAFLGVSGTADDHLEIENAMMVTTQQSQPVIPAEQSSNHDYFIDHKVGIGSIASTGIRINPRPPMPLPESSYSTAQQGTTSRRLRLETTPTRRNSDDQSTGMRINPQPPMPESFFSQQGTTSRMLRRQTTPTRSNPSVRPYQRGSSISSAGSSVGVTHANLKWLMFIALLMSGFVFYWYLSSVLFGY</sequence>
<comment type="caution">
    <text evidence="1">The sequence shown here is derived from an EMBL/GenBank/DDBJ whole genome shotgun (WGS) entry which is preliminary data.</text>
</comment>
<proteinExistence type="predicted"/>
<keyword evidence="2" id="KW-1185">Reference proteome</keyword>
<protein>
    <submittedName>
        <fullName evidence="1">NAC domain-containing protein</fullName>
    </submittedName>
</protein>
<reference evidence="2" key="1">
    <citation type="journal article" date="2022" name="Nat. Commun.">
        <title>Chromosome evolution and the genetic basis of agronomically important traits in greater yam.</title>
        <authorList>
            <person name="Bredeson J.V."/>
            <person name="Lyons J.B."/>
            <person name="Oniyinde I.O."/>
            <person name="Okereke N.R."/>
            <person name="Kolade O."/>
            <person name="Nnabue I."/>
            <person name="Nwadili C.O."/>
            <person name="Hribova E."/>
            <person name="Parker M."/>
            <person name="Nwogha J."/>
            <person name="Shu S."/>
            <person name="Carlson J."/>
            <person name="Kariba R."/>
            <person name="Muthemba S."/>
            <person name="Knop K."/>
            <person name="Barton G.J."/>
            <person name="Sherwood A.V."/>
            <person name="Lopez-Montes A."/>
            <person name="Asiedu R."/>
            <person name="Jamnadass R."/>
            <person name="Muchugi A."/>
            <person name="Goodstein D."/>
            <person name="Egesi C.N."/>
            <person name="Featherston J."/>
            <person name="Asfaw A."/>
            <person name="Simpson G.G."/>
            <person name="Dolezel J."/>
            <person name="Hendre P.S."/>
            <person name="Van Deynze A."/>
            <person name="Kumar P.L."/>
            <person name="Obidiegwu J.E."/>
            <person name="Bhattacharjee R."/>
            <person name="Rokhsar D.S."/>
        </authorList>
    </citation>
    <scope>NUCLEOTIDE SEQUENCE [LARGE SCALE GENOMIC DNA]</scope>
    <source>
        <strain evidence="2">cv. TDa95/00328</strain>
    </source>
</reference>
<name>A0ACB7TZQ7_DIOAL</name>
<evidence type="ECO:0000313" key="2">
    <source>
        <dbReference type="Proteomes" id="UP000827976"/>
    </source>
</evidence>
<accession>A0ACB7TZQ7</accession>